<evidence type="ECO:0000313" key="2">
    <source>
        <dbReference type="Proteomes" id="UP000823388"/>
    </source>
</evidence>
<protein>
    <submittedName>
        <fullName evidence="1">Uncharacterized protein</fullName>
    </submittedName>
</protein>
<reference evidence="1" key="1">
    <citation type="submission" date="2020-05" db="EMBL/GenBank/DDBJ databases">
        <title>WGS assembly of Panicum virgatum.</title>
        <authorList>
            <person name="Lovell J.T."/>
            <person name="Jenkins J."/>
            <person name="Shu S."/>
            <person name="Juenger T.E."/>
            <person name="Schmutz J."/>
        </authorList>
    </citation>
    <scope>NUCLEOTIDE SEQUENCE</scope>
    <source>
        <strain evidence="1">AP13</strain>
    </source>
</reference>
<proteinExistence type="predicted"/>
<organism evidence="1 2">
    <name type="scientific">Panicum virgatum</name>
    <name type="common">Blackwell switchgrass</name>
    <dbReference type="NCBI Taxonomy" id="38727"/>
    <lineage>
        <taxon>Eukaryota</taxon>
        <taxon>Viridiplantae</taxon>
        <taxon>Streptophyta</taxon>
        <taxon>Embryophyta</taxon>
        <taxon>Tracheophyta</taxon>
        <taxon>Spermatophyta</taxon>
        <taxon>Magnoliopsida</taxon>
        <taxon>Liliopsida</taxon>
        <taxon>Poales</taxon>
        <taxon>Poaceae</taxon>
        <taxon>PACMAD clade</taxon>
        <taxon>Panicoideae</taxon>
        <taxon>Panicodae</taxon>
        <taxon>Paniceae</taxon>
        <taxon>Panicinae</taxon>
        <taxon>Panicum</taxon>
        <taxon>Panicum sect. Hiantes</taxon>
    </lineage>
</organism>
<comment type="caution">
    <text evidence="1">The sequence shown here is derived from an EMBL/GenBank/DDBJ whole genome shotgun (WGS) entry which is preliminary data.</text>
</comment>
<accession>A0A8T0NEV4</accession>
<dbReference type="AlphaFoldDB" id="A0A8T0NEV4"/>
<sequence>MDRSRFMEILGDWARRQPNRALWAGPTQHLLSATSGPKRSAAAPIVVYSKFLRFVPPRKLQFREENRRA</sequence>
<dbReference type="EMBL" id="CM029053">
    <property type="protein sequence ID" value="KAG2546702.1"/>
    <property type="molecule type" value="Genomic_DNA"/>
</dbReference>
<dbReference type="Proteomes" id="UP000823388">
    <property type="component" value="Chromosome 9K"/>
</dbReference>
<gene>
    <name evidence="1" type="ORF">PVAP13_9KG040000</name>
</gene>
<evidence type="ECO:0000313" key="1">
    <source>
        <dbReference type="EMBL" id="KAG2546702.1"/>
    </source>
</evidence>
<keyword evidence="2" id="KW-1185">Reference proteome</keyword>
<name>A0A8T0NEV4_PANVG</name>